<protein>
    <submittedName>
        <fullName evidence="1">Uncharacterized protein</fullName>
    </submittedName>
</protein>
<name>A0ABU6TLJ9_9FABA</name>
<reference evidence="1 2" key="1">
    <citation type="journal article" date="2023" name="Plants (Basel)">
        <title>Bridging the Gap: Combining Genomics and Transcriptomics Approaches to Understand Stylosanthes scabra, an Orphan Legume from the Brazilian Caatinga.</title>
        <authorList>
            <person name="Ferreira-Neto J.R.C."/>
            <person name="da Silva M.D."/>
            <person name="Binneck E."/>
            <person name="de Melo N.F."/>
            <person name="da Silva R.H."/>
            <person name="de Melo A.L.T.M."/>
            <person name="Pandolfi V."/>
            <person name="Bustamante F.O."/>
            <person name="Brasileiro-Vidal A.C."/>
            <person name="Benko-Iseppon A.M."/>
        </authorList>
    </citation>
    <scope>NUCLEOTIDE SEQUENCE [LARGE SCALE GENOMIC DNA]</scope>
    <source>
        <tissue evidence="1">Leaves</tissue>
    </source>
</reference>
<proteinExistence type="predicted"/>
<gene>
    <name evidence="1" type="ORF">PIB30_062996</name>
</gene>
<comment type="caution">
    <text evidence="1">The sequence shown here is derived from an EMBL/GenBank/DDBJ whole genome shotgun (WGS) entry which is preliminary data.</text>
</comment>
<dbReference type="EMBL" id="JASCZI010091214">
    <property type="protein sequence ID" value="MED6149487.1"/>
    <property type="molecule type" value="Genomic_DNA"/>
</dbReference>
<organism evidence="1 2">
    <name type="scientific">Stylosanthes scabra</name>
    <dbReference type="NCBI Taxonomy" id="79078"/>
    <lineage>
        <taxon>Eukaryota</taxon>
        <taxon>Viridiplantae</taxon>
        <taxon>Streptophyta</taxon>
        <taxon>Embryophyta</taxon>
        <taxon>Tracheophyta</taxon>
        <taxon>Spermatophyta</taxon>
        <taxon>Magnoliopsida</taxon>
        <taxon>eudicotyledons</taxon>
        <taxon>Gunneridae</taxon>
        <taxon>Pentapetalae</taxon>
        <taxon>rosids</taxon>
        <taxon>fabids</taxon>
        <taxon>Fabales</taxon>
        <taxon>Fabaceae</taxon>
        <taxon>Papilionoideae</taxon>
        <taxon>50 kb inversion clade</taxon>
        <taxon>dalbergioids sensu lato</taxon>
        <taxon>Dalbergieae</taxon>
        <taxon>Pterocarpus clade</taxon>
        <taxon>Stylosanthes</taxon>
    </lineage>
</organism>
<evidence type="ECO:0000313" key="2">
    <source>
        <dbReference type="Proteomes" id="UP001341840"/>
    </source>
</evidence>
<dbReference type="Proteomes" id="UP001341840">
    <property type="component" value="Unassembled WGS sequence"/>
</dbReference>
<evidence type="ECO:0000313" key="1">
    <source>
        <dbReference type="EMBL" id="MED6149487.1"/>
    </source>
</evidence>
<keyword evidence="2" id="KW-1185">Reference proteome</keyword>
<accession>A0ABU6TLJ9</accession>
<feature type="non-terminal residue" evidence="1">
    <location>
        <position position="108"/>
    </location>
</feature>
<sequence>MGIIFSFPFLSFNSSKVYEPWVFVISRFLPFQERASSSKGHESPPIRLNEGDMNMVISYGRGRKGDSKLVDALGAMGMEVVLGCSNEAVEPRMHVLILESRYGLGLVK</sequence>